<protein>
    <recommendedName>
        <fullName evidence="6">Lipoprotein</fullName>
    </recommendedName>
</protein>
<gene>
    <name evidence="2" type="ORF">JL2886_00734</name>
    <name evidence="3" type="ORF">PXK24_08210</name>
</gene>
<evidence type="ECO:0000256" key="1">
    <source>
        <dbReference type="SAM" id="SignalP"/>
    </source>
</evidence>
<feature type="chain" id="PRO_5044369946" description="Lipoprotein" evidence="1">
    <location>
        <begin position="18"/>
        <end position="67"/>
    </location>
</feature>
<proteinExistence type="predicted"/>
<dbReference type="AlphaFoldDB" id="A0A1B0ZND6"/>
<dbReference type="PROSITE" id="PS51257">
    <property type="entry name" value="PROKAR_LIPOPROTEIN"/>
    <property type="match status" value="1"/>
</dbReference>
<reference evidence="2 4" key="1">
    <citation type="submission" date="2016-04" db="EMBL/GenBank/DDBJ databases">
        <authorList>
            <person name="Evans L.H."/>
            <person name="Alamgir A."/>
            <person name="Owens N."/>
            <person name="Weber N.D."/>
            <person name="Virtaneva K."/>
            <person name="Barbian K."/>
            <person name="Babar A."/>
            <person name="Rosenke K."/>
        </authorList>
    </citation>
    <scope>NUCLEOTIDE SEQUENCE [LARGE SCALE GENOMIC DNA]</scope>
    <source>
        <strain evidence="2 4">JL2886</strain>
    </source>
</reference>
<keyword evidence="4" id="KW-1185">Reference proteome</keyword>
<keyword evidence="1" id="KW-0732">Signal</keyword>
<feature type="signal peptide" evidence="1">
    <location>
        <begin position="1"/>
        <end position="17"/>
    </location>
</feature>
<evidence type="ECO:0000313" key="4">
    <source>
        <dbReference type="Proteomes" id="UP000092565"/>
    </source>
</evidence>
<organism evidence="2 4">
    <name type="scientific">Phaeobacter gallaeciensis</name>
    <dbReference type="NCBI Taxonomy" id="60890"/>
    <lineage>
        <taxon>Bacteria</taxon>
        <taxon>Pseudomonadati</taxon>
        <taxon>Pseudomonadota</taxon>
        <taxon>Alphaproteobacteria</taxon>
        <taxon>Rhodobacterales</taxon>
        <taxon>Roseobacteraceae</taxon>
        <taxon>Phaeobacter</taxon>
    </lineage>
</organism>
<dbReference type="PATRIC" id="fig|60890.4.peg.715"/>
<name>A0A1B0ZND6_9RHOB</name>
<evidence type="ECO:0000313" key="5">
    <source>
        <dbReference type="Proteomes" id="UP001218364"/>
    </source>
</evidence>
<dbReference type="EMBL" id="CP015124">
    <property type="protein sequence ID" value="ANP35660.1"/>
    <property type="molecule type" value="Genomic_DNA"/>
</dbReference>
<reference evidence="3 5" key="2">
    <citation type="submission" date="2023-02" db="EMBL/GenBank/DDBJ databases">
        <title>Population genomics of bacteria associated with diatom.</title>
        <authorList>
            <person name="Xie J."/>
            <person name="Wang H."/>
        </authorList>
    </citation>
    <scope>NUCLEOTIDE SEQUENCE [LARGE SCALE GENOMIC DNA]</scope>
    <source>
        <strain evidence="3 5">PT47_8</strain>
    </source>
</reference>
<evidence type="ECO:0000313" key="2">
    <source>
        <dbReference type="EMBL" id="ANP35660.1"/>
    </source>
</evidence>
<evidence type="ECO:0008006" key="6">
    <source>
        <dbReference type="Google" id="ProtNLM"/>
    </source>
</evidence>
<accession>A0A1B0ZND6</accession>
<dbReference type="EMBL" id="JARCJK010000003">
    <property type="protein sequence ID" value="MDE4165675.1"/>
    <property type="molecule type" value="Genomic_DNA"/>
</dbReference>
<evidence type="ECO:0000313" key="3">
    <source>
        <dbReference type="EMBL" id="MDE4165675.1"/>
    </source>
</evidence>
<sequence>MQATRILSLLALCGGLAACGQSTGEQVVYGASAGALGSLLLDGNPVTGAAVGTAANLIYCKENPGKC</sequence>
<dbReference type="Proteomes" id="UP001218364">
    <property type="component" value="Unassembled WGS sequence"/>
</dbReference>
<dbReference type="RefSeq" id="WP_065270752.1">
    <property type="nucleotide sequence ID" value="NZ_CP015124.1"/>
</dbReference>
<dbReference type="Proteomes" id="UP000092565">
    <property type="component" value="Chromosome"/>
</dbReference>